<evidence type="ECO:0000256" key="8">
    <source>
        <dbReference type="ARBA" id="ARBA00022989"/>
    </source>
</evidence>
<feature type="transmembrane region" description="Helical" evidence="10">
    <location>
        <begin position="405"/>
        <end position="423"/>
    </location>
</feature>
<keyword evidence="8 10" id="KW-1133">Transmembrane helix</keyword>
<dbReference type="AlphaFoldDB" id="A0A1E3QLJ7"/>
<proteinExistence type="inferred from homology"/>
<reference evidence="12" key="1">
    <citation type="submission" date="2016-05" db="EMBL/GenBank/DDBJ databases">
        <title>Comparative genomics of biotechnologically important yeasts.</title>
        <authorList>
            <consortium name="DOE Joint Genome Institute"/>
            <person name="Riley R."/>
            <person name="Haridas S."/>
            <person name="Wolfe K.H."/>
            <person name="Lopes M.R."/>
            <person name="Hittinger C.T."/>
            <person name="Goker M."/>
            <person name="Salamov A."/>
            <person name="Wisecaver J."/>
            <person name="Long T.M."/>
            <person name="Aerts A.L."/>
            <person name="Barry K."/>
            <person name="Choi C."/>
            <person name="Clum A."/>
            <person name="Coughlan A.Y."/>
            <person name="Deshpande S."/>
            <person name="Douglass A.P."/>
            <person name="Hanson S.J."/>
            <person name="Klenk H.-P."/>
            <person name="Labutti K."/>
            <person name="Lapidus A."/>
            <person name="Lindquist E."/>
            <person name="Lipzen A."/>
            <person name="Meier-Kolthoff J.P."/>
            <person name="Ohm R.A."/>
            <person name="Otillar R.P."/>
            <person name="Pangilinan J."/>
            <person name="Peng Y."/>
            <person name="Rokas A."/>
            <person name="Rosa C.A."/>
            <person name="Scheuner C."/>
            <person name="Sibirny A.A."/>
            <person name="Slot J.C."/>
            <person name="Stielow J.B."/>
            <person name="Sun H."/>
            <person name="Kurtzman C.P."/>
            <person name="Blackwell M."/>
            <person name="Grigoriev I.V."/>
            <person name="Jeffries T.W."/>
        </authorList>
    </citation>
    <scope>NUCLEOTIDE SEQUENCE [LARGE SCALE GENOMIC DNA]</scope>
    <source>
        <strain evidence="12">NRRL Y-12698</strain>
    </source>
</reference>
<evidence type="ECO:0000256" key="7">
    <source>
        <dbReference type="ARBA" id="ARBA00022824"/>
    </source>
</evidence>
<feature type="transmembrane region" description="Helical" evidence="10">
    <location>
        <begin position="62"/>
        <end position="80"/>
    </location>
</feature>
<evidence type="ECO:0000313" key="12">
    <source>
        <dbReference type="Proteomes" id="UP000094336"/>
    </source>
</evidence>
<feature type="transmembrane region" description="Helical" evidence="10">
    <location>
        <begin position="339"/>
        <end position="359"/>
    </location>
</feature>
<feature type="transmembrane region" description="Helical" evidence="10">
    <location>
        <begin position="100"/>
        <end position="120"/>
    </location>
</feature>
<dbReference type="GO" id="GO:0004168">
    <property type="term" value="F:dolichol kinase activity"/>
    <property type="evidence" value="ECO:0007669"/>
    <property type="project" value="UniProtKB-EC"/>
</dbReference>
<dbReference type="EMBL" id="KV454437">
    <property type="protein sequence ID" value="ODQ77952.1"/>
    <property type="molecule type" value="Genomic_DNA"/>
</dbReference>
<dbReference type="OrthoDB" id="377083at2759"/>
<keyword evidence="7" id="KW-0256">Endoplasmic reticulum</keyword>
<evidence type="ECO:0000256" key="10">
    <source>
        <dbReference type="SAM" id="Phobius"/>
    </source>
</evidence>
<evidence type="ECO:0000256" key="1">
    <source>
        <dbReference type="ARBA" id="ARBA00004477"/>
    </source>
</evidence>
<dbReference type="RefSeq" id="XP_018983280.1">
    <property type="nucleotide sequence ID" value="XM_019129662.1"/>
</dbReference>
<sequence>MKSTLSKSFVKGSKSAVADASPAVVDATAASDLTTFFESSEPNFATEFIATLKVFLETTFTYDRFMQLLILYFVCHTYYLKYETTRFPYTLITTLDASNVLFVIVVNYIGILLSIAATVRKFGTDGFPSFNAMVYGMFVPNLVALMFLYLPESPYLFFSTLSLNYLALDDRLAIQSSFMIKIGSAVLFIQQIVGLQVIPVYLMVVAKYLTLKYFLDYLSTEIVVDSEKKEVSSGRTSLTQTEKHVLVQLLVLVLERSSTSLEFFVLQACVFSLLFSLTAVQPFYQFLYKPSLNSAKSFYALLIAAVFPVAFYIAVETQTAPLIGKPGVWLYHYVTESPFNLQCCTLWAVMLATTALANFSLSALLNTKRKVWHFVLLSIVLLPDALLFLQNAALDETAVAAKNQFVKIALSLVAVGLILAETLRVTQFSPLGKLLFAQFKPFQDDRDNAGPLVISYLFLIFGATLPFYIHDSRYGATQNPLLAYAGIVSVGLGDAMASCCGKVLGGMQWAGPHNKKTLSGSVVGFMASTIVCFLALKYIKTHNWEQLVDALAQGVDGHQLWASVADEQILWACVLTGVMEGISDVNDNLFIPLVMVAVFEAV</sequence>
<feature type="transmembrane region" description="Helical" evidence="10">
    <location>
        <begin position="264"/>
        <end position="286"/>
    </location>
</feature>
<feature type="transmembrane region" description="Helical" evidence="10">
    <location>
        <begin position="371"/>
        <end position="393"/>
    </location>
</feature>
<evidence type="ECO:0000256" key="5">
    <source>
        <dbReference type="ARBA" id="ARBA00022692"/>
    </source>
</evidence>
<keyword evidence="9 10" id="KW-0472">Membrane</keyword>
<dbReference type="GO" id="GO:0005789">
    <property type="term" value="C:endoplasmic reticulum membrane"/>
    <property type="evidence" value="ECO:0007669"/>
    <property type="project" value="UniProtKB-SubCell"/>
</dbReference>
<evidence type="ECO:0000256" key="9">
    <source>
        <dbReference type="ARBA" id="ARBA00023136"/>
    </source>
</evidence>
<feature type="transmembrane region" description="Helical" evidence="10">
    <location>
        <begin position="298"/>
        <end position="315"/>
    </location>
</feature>
<keyword evidence="12" id="KW-1185">Reference proteome</keyword>
<keyword evidence="5 10" id="KW-0812">Transmembrane</keyword>
<evidence type="ECO:0000256" key="4">
    <source>
        <dbReference type="ARBA" id="ARBA00022679"/>
    </source>
</evidence>
<evidence type="ECO:0000313" key="11">
    <source>
        <dbReference type="EMBL" id="ODQ77952.1"/>
    </source>
</evidence>
<feature type="transmembrane region" description="Helical" evidence="10">
    <location>
        <begin position="449"/>
        <end position="469"/>
    </location>
</feature>
<dbReference type="GO" id="GO:0043048">
    <property type="term" value="P:dolichyl monophosphate biosynthetic process"/>
    <property type="evidence" value="ECO:0007669"/>
    <property type="project" value="TreeGrafter"/>
</dbReference>
<dbReference type="EC" id="2.7.1.108" evidence="3"/>
<gene>
    <name evidence="11" type="ORF">BABINDRAFT_163002</name>
</gene>
<protein>
    <recommendedName>
        <fullName evidence="3">dolichol kinase</fullName>
        <ecNumber evidence="3">2.7.1.108</ecNumber>
    </recommendedName>
</protein>
<dbReference type="PANTHER" id="PTHR13205">
    <property type="entry name" value="TRANSMEMBRANE PROTEIN 15-RELATED"/>
    <property type="match status" value="1"/>
</dbReference>
<feature type="transmembrane region" description="Helical" evidence="10">
    <location>
        <begin position="517"/>
        <end position="539"/>
    </location>
</feature>
<accession>A0A1E3QLJ7</accession>
<dbReference type="GeneID" id="30147515"/>
<dbReference type="Proteomes" id="UP000094336">
    <property type="component" value="Unassembled WGS sequence"/>
</dbReference>
<keyword evidence="4" id="KW-0808">Transferase</keyword>
<keyword evidence="6" id="KW-0418">Kinase</keyword>
<dbReference type="STRING" id="984486.A0A1E3QLJ7"/>
<evidence type="ECO:0000256" key="3">
    <source>
        <dbReference type="ARBA" id="ARBA00012132"/>
    </source>
</evidence>
<feature type="transmembrane region" description="Helical" evidence="10">
    <location>
        <begin position="481"/>
        <end position="505"/>
    </location>
</feature>
<feature type="transmembrane region" description="Helical" evidence="10">
    <location>
        <begin position="132"/>
        <end position="150"/>
    </location>
</feature>
<organism evidence="11 12">
    <name type="scientific">Babjeviella inositovora NRRL Y-12698</name>
    <dbReference type="NCBI Taxonomy" id="984486"/>
    <lineage>
        <taxon>Eukaryota</taxon>
        <taxon>Fungi</taxon>
        <taxon>Dikarya</taxon>
        <taxon>Ascomycota</taxon>
        <taxon>Saccharomycotina</taxon>
        <taxon>Pichiomycetes</taxon>
        <taxon>Serinales incertae sedis</taxon>
        <taxon>Babjeviella</taxon>
    </lineage>
</organism>
<name>A0A1E3QLJ7_9ASCO</name>
<evidence type="ECO:0000256" key="2">
    <source>
        <dbReference type="ARBA" id="ARBA00010794"/>
    </source>
</evidence>
<comment type="similarity">
    <text evidence="2">Belongs to the polyprenol kinase family.</text>
</comment>
<comment type="subcellular location">
    <subcellularLocation>
        <location evidence="1">Endoplasmic reticulum membrane</location>
        <topology evidence="1">Multi-pass membrane protein</topology>
    </subcellularLocation>
</comment>
<dbReference type="InterPro" id="IPR032974">
    <property type="entry name" value="Polypren_kinase"/>
</dbReference>
<feature type="transmembrane region" description="Helical" evidence="10">
    <location>
        <begin position="186"/>
        <end position="209"/>
    </location>
</feature>
<dbReference type="PANTHER" id="PTHR13205:SF15">
    <property type="entry name" value="DOLICHOL KINASE"/>
    <property type="match status" value="1"/>
</dbReference>
<evidence type="ECO:0000256" key="6">
    <source>
        <dbReference type="ARBA" id="ARBA00022777"/>
    </source>
</evidence>